<keyword evidence="3" id="KW-1185">Reference proteome</keyword>
<organism evidence="2 3">
    <name type="scientific">Methylobacterium nodulans (strain LMG 21967 / CNCM I-2342 / ORS 2060)</name>
    <dbReference type="NCBI Taxonomy" id="460265"/>
    <lineage>
        <taxon>Bacteria</taxon>
        <taxon>Pseudomonadati</taxon>
        <taxon>Pseudomonadota</taxon>
        <taxon>Alphaproteobacteria</taxon>
        <taxon>Hyphomicrobiales</taxon>
        <taxon>Methylobacteriaceae</taxon>
        <taxon>Methylobacterium</taxon>
    </lineage>
</organism>
<feature type="region of interest" description="Disordered" evidence="1">
    <location>
        <begin position="144"/>
        <end position="175"/>
    </location>
</feature>
<reference evidence="2 3" key="1">
    <citation type="submission" date="2009-01" db="EMBL/GenBank/DDBJ databases">
        <title>Complete sequence of chromosome of Methylobacterium nodulans ORS 2060.</title>
        <authorList>
            <consortium name="US DOE Joint Genome Institute"/>
            <person name="Lucas S."/>
            <person name="Copeland A."/>
            <person name="Lapidus A."/>
            <person name="Glavina del Rio T."/>
            <person name="Dalin E."/>
            <person name="Tice H."/>
            <person name="Bruce D."/>
            <person name="Goodwin L."/>
            <person name="Pitluck S."/>
            <person name="Sims D."/>
            <person name="Brettin T."/>
            <person name="Detter J.C."/>
            <person name="Han C."/>
            <person name="Larimer F."/>
            <person name="Land M."/>
            <person name="Hauser L."/>
            <person name="Kyrpides N."/>
            <person name="Ivanova N."/>
            <person name="Marx C.J."/>
            <person name="Richardson P."/>
        </authorList>
    </citation>
    <scope>NUCLEOTIDE SEQUENCE [LARGE SCALE GENOMIC DNA]</scope>
    <source>
        <strain evidence="3">LMG 21967 / CNCM I-2342 / ORS 2060</strain>
    </source>
</reference>
<accession>B8IVE1</accession>
<dbReference type="AlphaFoldDB" id="B8IVE1"/>
<name>B8IVE1_METNO</name>
<dbReference type="HOGENOM" id="CLU_1530795_0_0_5"/>
<dbReference type="Proteomes" id="UP000008207">
    <property type="component" value="Chromosome"/>
</dbReference>
<evidence type="ECO:0000313" key="3">
    <source>
        <dbReference type="Proteomes" id="UP000008207"/>
    </source>
</evidence>
<protein>
    <submittedName>
        <fullName evidence="2">Uncharacterized protein</fullName>
    </submittedName>
</protein>
<sequence length="175" mass="18637">MMSPREAAWIVHHRTGADITPCTLHERAGDIRAWVVRNPHAHHAQVCTDDELVAWVARPEPCGDYRDGGHVGGGALQGAHHFGSGREPYEVSAGGDRELGCRVHKAVVTAPLQAARTLFAGLGEAEQLQAIGAAGAYAEFCQRDPTTKPKQPAELAAQRAVPEHRAPAAAADLVH</sequence>
<evidence type="ECO:0000256" key="1">
    <source>
        <dbReference type="SAM" id="MobiDB-lite"/>
    </source>
</evidence>
<dbReference type="EMBL" id="CP001349">
    <property type="protein sequence ID" value="ACL60992.1"/>
    <property type="molecule type" value="Genomic_DNA"/>
</dbReference>
<proteinExistence type="predicted"/>
<dbReference type="STRING" id="460265.Mnod_6179"/>
<gene>
    <name evidence="2" type="ordered locus">Mnod_6179</name>
</gene>
<dbReference type="KEGG" id="mno:Mnod_6179"/>
<evidence type="ECO:0000313" key="2">
    <source>
        <dbReference type="EMBL" id="ACL60992.1"/>
    </source>
</evidence>